<keyword evidence="4 12" id="KW-0597">Phosphoprotein</keyword>
<dbReference type="InterPro" id="IPR004358">
    <property type="entry name" value="Sig_transdc_His_kin-like_C"/>
</dbReference>
<dbReference type="EMBL" id="CP045997">
    <property type="protein sequence ID" value="QHV99791.1"/>
    <property type="molecule type" value="Genomic_DNA"/>
</dbReference>
<dbReference type="InterPro" id="IPR029016">
    <property type="entry name" value="GAF-like_dom_sf"/>
</dbReference>
<evidence type="ECO:0000256" key="5">
    <source>
        <dbReference type="ARBA" id="ARBA00022679"/>
    </source>
</evidence>
<dbReference type="InterPro" id="IPR000014">
    <property type="entry name" value="PAS"/>
</dbReference>
<dbReference type="PANTHER" id="PTHR43047">
    <property type="entry name" value="TWO-COMPONENT HISTIDINE PROTEIN KINASE"/>
    <property type="match status" value="1"/>
</dbReference>
<dbReference type="FunFam" id="3.30.565.10:FF:000010">
    <property type="entry name" value="Sensor histidine kinase RcsC"/>
    <property type="match status" value="1"/>
</dbReference>
<dbReference type="InterPro" id="IPR035965">
    <property type="entry name" value="PAS-like_dom_sf"/>
</dbReference>
<dbReference type="CDD" id="cd17546">
    <property type="entry name" value="REC_hyHK_CKI1_RcsC-like"/>
    <property type="match status" value="1"/>
</dbReference>
<dbReference type="RefSeq" id="WP_162390183.1">
    <property type="nucleotide sequence ID" value="NZ_CP045997.1"/>
</dbReference>
<dbReference type="InterPro" id="IPR036097">
    <property type="entry name" value="HisK_dim/P_sf"/>
</dbReference>
<feature type="modified residue" description="4-aspartylphosphate" evidence="12">
    <location>
        <position position="621"/>
    </location>
</feature>
<dbReference type="PROSITE" id="PS50110">
    <property type="entry name" value="RESPONSE_REGULATORY"/>
    <property type="match status" value="1"/>
</dbReference>
<dbReference type="Gene3D" id="1.10.287.130">
    <property type="match status" value="1"/>
</dbReference>
<dbReference type="InterPro" id="IPR005467">
    <property type="entry name" value="His_kinase_dom"/>
</dbReference>
<keyword evidence="5" id="KW-0808">Transferase</keyword>
<dbReference type="GO" id="GO:0005524">
    <property type="term" value="F:ATP binding"/>
    <property type="evidence" value="ECO:0007669"/>
    <property type="project" value="UniProtKB-KW"/>
</dbReference>
<dbReference type="SUPFAM" id="SSF52172">
    <property type="entry name" value="CheY-like"/>
    <property type="match status" value="1"/>
</dbReference>
<dbReference type="SUPFAM" id="SSF55874">
    <property type="entry name" value="ATPase domain of HSP90 chaperone/DNA topoisomerase II/histidine kinase"/>
    <property type="match status" value="1"/>
</dbReference>
<dbReference type="Pfam" id="PF01590">
    <property type="entry name" value="GAF"/>
    <property type="match status" value="1"/>
</dbReference>
<sequence>MVNASGAIPYNVLRLSHFTVENALEPILLFDLHGQVYRANTAACQQLGYLPDQISKLHISAIYPDYSQDQYVMLWQNLRQHHTLTFDLPQIREDGTTRQAEVGMNFVRLDEQDYLCCFVRDVTERSELDDTLRRISEGTASDIGIDFFQSLVKQLTATLNVQYAIVTECTNIEKTRVRTLAFSVNSNLHENIEYDLAGTPCSIVMKDREFYFPTDVAANFWQGVGVESYIGVPIHDKSGEVIGHLSVSDSRPMTNHHKYIGILRVLAARSGAEIGRKVAEERLLQIQQQLENTVEARTRELATAKEDAEAANRAKSEFLATMSHELRTPLNGILGYTQLFKRDPDLTKSQQNGIKIMHDCAESLLSLINDVLDLSKIEARKMEVFSEVFYLPELLHNIAQQTQIRAEQKGLCFETDLSPNLPQWVVGDERKLRQVLLNLLGNAVKFTPTGTVTFRADYKPGQGHEATLPPTIRFMIEDTGVGIANEQLASIFLPFQQIRESVDFVEGTGLGLSITDQLVRLMNGDLYVSSQAGRGTQFRLSLALPEAAIPSETNPTAKLSQPIIGYEGPRKTILVADDGWENCSILTNLLIPLGFTVIEARNGREAVEQAVAHRPDLILLDLVMPYLDGFGALKQIRTNADTNSARVVAFSARVFEQDKQKSQQAGFDDFIAKPIDFDALLTTIGHLLNLAWKTRPVNDAAAEMTTRFDTIPTDTSSVPDRSQLEALYKLASMGDIQGILAYLADIEQKSSAYNRFISEIRRAAGEFDTRQIRKYLQACLKTL</sequence>
<dbReference type="SMART" id="SM00448">
    <property type="entry name" value="REC"/>
    <property type="match status" value="1"/>
</dbReference>
<evidence type="ECO:0000256" key="4">
    <source>
        <dbReference type="ARBA" id="ARBA00022553"/>
    </source>
</evidence>
<evidence type="ECO:0000313" key="18">
    <source>
        <dbReference type="Proteomes" id="UP000464577"/>
    </source>
</evidence>
<dbReference type="InterPro" id="IPR003018">
    <property type="entry name" value="GAF"/>
</dbReference>
<dbReference type="Gene3D" id="3.30.450.40">
    <property type="match status" value="1"/>
</dbReference>
<dbReference type="CDD" id="cd00082">
    <property type="entry name" value="HisKA"/>
    <property type="match status" value="1"/>
</dbReference>
<evidence type="ECO:0000256" key="1">
    <source>
        <dbReference type="ARBA" id="ARBA00000085"/>
    </source>
</evidence>
<evidence type="ECO:0000259" key="15">
    <source>
        <dbReference type="PROSITE" id="PS50110"/>
    </source>
</evidence>
<reference evidence="17 18" key="1">
    <citation type="submission" date="2019-11" db="EMBL/GenBank/DDBJ databases">
        <title>Spirosoma endbachense sp. nov., isolated from a natural salt meadow.</title>
        <authorList>
            <person name="Rojas J."/>
            <person name="Ambika Manirajan B."/>
            <person name="Ratering S."/>
            <person name="Suarez C."/>
            <person name="Geissler-Plaum R."/>
            <person name="Schnell S."/>
        </authorList>
    </citation>
    <scope>NUCLEOTIDE SEQUENCE [LARGE SCALE GENOMIC DNA]</scope>
    <source>
        <strain evidence="17 18">I-24</strain>
    </source>
</reference>
<dbReference type="GO" id="GO:0000155">
    <property type="term" value="F:phosphorelay sensor kinase activity"/>
    <property type="evidence" value="ECO:0007669"/>
    <property type="project" value="InterPro"/>
</dbReference>
<keyword evidence="7" id="KW-0547">Nucleotide-binding</keyword>
<organism evidence="17 18">
    <name type="scientific">Spirosoma endbachense</name>
    <dbReference type="NCBI Taxonomy" id="2666025"/>
    <lineage>
        <taxon>Bacteria</taxon>
        <taxon>Pseudomonadati</taxon>
        <taxon>Bacteroidota</taxon>
        <taxon>Cytophagia</taxon>
        <taxon>Cytophagales</taxon>
        <taxon>Cytophagaceae</taxon>
        <taxon>Spirosoma</taxon>
    </lineage>
</organism>
<dbReference type="Pfam" id="PF13426">
    <property type="entry name" value="PAS_9"/>
    <property type="match status" value="1"/>
</dbReference>
<evidence type="ECO:0000256" key="11">
    <source>
        <dbReference type="ARBA" id="ARBA00023136"/>
    </source>
</evidence>
<evidence type="ECO:0000256" key="3">
    <source>
        <dbReference type="ARBA" id="ARBA00012438"/>
    </source>
</evidence>
<proteinExistence type="predicted"/>
<dbReference type="Pfam" id="PF02518">
    <property type="entry name" value="HATPase_c"/>
    <property type="match status" value="1"/>
</dbReference>
<evidence type="ECO:0000256" key="2">
    <source>
        <dbReference type="ARBA" id="ARBA00004370"/>
    </source>
</evidence>
<dbReference type="InterPro" id="IPR003661">
    <property type="entry name" value="HisK_dim/P_dom"/>
</dbReference>
<dbReference type="InterPro" id="IPR003594">
    <property type="entry name" value="HATPase_dom"/>
</dbReference>
<evidence type="ECO:0000256" key="8">
    <source>
        <dbReference type="ARBA" id="ARBA00022777"/>
    </source>
</evidence>
<keyword evidence="6" id="KW-0812">Transmembrane</keyword>
<dbReference type="PROSITE" id="PS50109">
    <property type="entry name" value="HIS_KIN"/>
    <property type="match status" value="1"/>
</dbReference>
<feature type="domain" description="Histidine kinase" evidence="14">
    <location>
        <begin position="321"/>
        <end position="546"/>
    </location>
</feature>
<dbReference type="InterPro" id="IPR036890">
    <property type="entry name" value="HATPase_C_sf"/>
</dbReference>
<keyword evidence="13" id="KW-0175">Coiled coil</keyword>
<evidence type="ECO:0000256" key="13">
    <source>
        <dbReference type="SAM" id="Coils"/>
    </source>
</evidence>
<keyword evidence="9" id="KW-0067">ATP-binding</keyword>
<dbReference type="GO" id="GO:0016020">
    <property type="term" value="C:membrane"/>
    <property type="evidence" value="ECO:0007669"/>
    <property type="project" value="UniProtKB-SubCell"/>
</dbReference>
<dbReference type="SUPFAM" id="SSF55785">
    <property type="entry name" value="PYP-like sensor domain (PAS domain)"/>
    <property type="match status" value="1"/>
</dbReference>
<evidence type="ECO:0000259" key="16">
    <source>
        <dbReference type="PROSITE" id="PS50112"/>
    </source>
</evidence>
<dbReference type="Proteomes" id="UP000464577">
    <property type="component" value="Chromosome"/>
</dbReference>
<keyword evidence="8" id="KW-0418">Kinase</keyword>
<dbReference type="PRINTS" id="PR00344">
    <property type="entry name" value="BCTRLSENSOR"/>
</dbReference>
<gene>
    <name evidence="17" type="ORF">GJR95_34385</name>
</gene>
<dbReference type="SMART" id="SM00388">
    <property type="entry name" value="HisKA"/>
    <property type="match status" value="1"/>
</dbReference>
<accession>A0A6P1W2Y8</accession>
<dbReference type="Pfam" id="PF00072">
    <property type="entry name" value="Response_reg"/>
    <property type="match status" value="1"/>
</dbReference>
<comment type="catalytic activity">
    <reaction evidence="1">
        <text>ATP + protein L-histidine = ADP + protein N-phospho-L-histidine.</text>
        <dbReference type="EC" id="2.7.13.3"/>
    </reaction>
</comment>
<dbReference type="Gene3D" id="3.30.450.20">
    <property type="entry name" value="PAS domain"/>
    <property type="match status" value="1"/>
</dbReference>
<dbReference type="Gene3D" id="3.30.565.10">
    <property type="entry name" value="Histidine kinase-like ATPase, C-terminal domain"/>
    <property type="match status" value="1"/>
</dbReference>
<dbReference type="InterPro" id="IPR001789">
    <property type="entry name" value="Sig_transdc_resp-reg_receiver"/>
</dbReference>
<dbReference type="CDD" id="cd16922">
    <property type="entry name" value="HATPase_EvgS-ArcB-TorS-like"/>
    <property type="match status" value="1"/>
</dbReference>
<name>A0A6P1W2Y8_9BACT</name>
<evidence type="ECO:0000313" key="17">
    <source>
        <dbReference type="EMBL" id="QHV99791.1"/>
    </source>
</evidence>
<evidence type="ECO:0000256" key="6">
    <source>
        <dbReference type="ARBA" id="ARBA00022692"/>
    </source>
</evidence>
<dbReference type="SUPFAM" id="SSF47384">
    <property type="entry name" value="Homodimeric domain of signal transducing histidine kinase"/>
    <property type="match status" value="1"/>
</dbReference>
<dbReference type="CDD" id="cd00130">
    <property type="entry name" value="PAS"/>
    <property type="match status" value="1"/>
</dbReference>
<dbReference type="Gene3D" id="3.40.50.2300">
    <property type="match status" value="1"/>
</dbReference>
<evidence type="ECO:0000256" key="10">
    <source>
        <dbReference type="ARBA" id="ARBA00022989"/>
    </source>
</evidence>
<evidence type="ECO:0000256" key="12">
    <source>
        <dbReference type="PROSITE-ProRule" id="PRU00169"/>
    </source>
</evidence>
<dbReference type="SMART" id="SM00387">
    <property type="entry name" value="HATPase_c"/>
    <property type="match status" value="1"/>
</dbReference>
<feature type="domain" description="PAS" evidence="16">
    <location>
        <begin position="20"/>
        <end position="54"/>
    </location>
</feature>
<protein>
    <recommendedName>
        <fullName evidence="3">histidine kinase</fullName>
        <ecNumber evidence="3">2.7.13.3</ecNumber>
    </recommendedName>
</protein>
<feature type="coiled-coil region" evidence="13">
    <location>
        <begin position="276"/>
        <end position="314"/>
    </location>
</feature>
<dbReference type="NCBIfam" id="TIGR00229">
    <property type="entry name" value="sensory_box"/>
    <property type="match status" value="1"/>
</dbReference>
<evidence type="ECO:0000259" key="14">
    <source>
        <dbReference type="PROSITE" id="PS50109"/>
    </source>
</evidence>
<dbReference type="Pfam" id="PF00512">
    <property type="entry name" value="HisKA"/>
    <property type="match status" value="1"/>
</dbReference>
<dbReference type="KEGG" id="senf:GJR95_34385"/>
<keyword evidence="11" id="KW-0472">Membrane</keyword>
<evidence type="ECO:0000256" key="7">
    <source>
        <dbReference type="ARBA" id="ARBA00022741"/>
    </source>
</evidence>
<feature type="domain" description="Response regulatory" evidence="15">
    <location>
        <begin position="572"/>
        <end position="688"/>
    </location>
</feature>
<evidence type="ECO:0000256" key="9">
    <source>
        <dbReference type="ARBA" id="ARBA00022840"/>
    </source>
</evidence>
<dbReference type="InterPro" id="IPR011006">
    <property type="entry name" value="CheY-like_superfamily"/>
</dbReference>
<dbReference type="FunFam" id="1.10.287.130:FF:000004">
    <property type="entry name" value="Ethylene receptor 1"/>
    <property type="match status" value="1"/>
</dbReference>
<dbReference type="PROSITE" id="PS50112">
    <property type="entry name" value="PAS"/>
    <property type="match status" value="1"/>
</dbReference>
<dbReference type="AlphaFoldDB" id="A0A6P1W2Y8"/>
<comment type="subcellular location">
    <subcellularLocation>
        <location evidence="2">Membrane</location>
    </subcellularLocation>
</comment>
<keyword evidence="18" id="KW-1185">Reference proteome</keyword>
<dbReference type="SMART" id="SM00091">
    <property type="entry name" value="PAS"/>
    <property type="match status" value="1"/>
</dbReference>
<dbReference type="SUPFAM" id="SSF55781">
    <property type="entry name" value="GAF domain-like"/>
    <property type="match status" value="1"/>
</dbReference>
<dbReference type="EC" id="2.7.13.3" evidence="3"/>
<keyword evidence="10" id="KW-1133">Transmembrane helix</keyword>